<dbReference type="Pfam" id="PF17802">
    <property type="entry name" value="SpaA"/>
    <property type="match status" value="1"/>
</dbReference>
<dbReference type="RefSeq" id="WP_008089672.1">
    <property type="nucleotide sequence ID" value="NZ_AEUX02000007.1"/>
</dbReference>
<name>G5K4N8_9STRE</name>
<proteinExistence type="predicted"/>
<keyword evidence="6" id="KW-1133">Transmembrane helix</keyword>
<evidence type="ECO:0000256" key="3">
    <source>
        <dbReference type="ARBA" id="ARBA00022729"/>
    </source>
</evidence>
<reference evidence="12 13" key="1">
    <citation type="journal article" date="2014" name="Int. J. Syst. Evol. Microbiol.">
        <title>Phylogenomics and the dynamic genome evolution of the genus Streptococcus.</title>
        <authorList>
            <consortium name="The Broad Institute Genome Sequencing Platform"/>
            <person name="Richards V.P."/>
            <person name="Palmer S.R."/>
            <person name="Pavinski Bitar P.D."/>
            <person name="Qin X."/>
            <person name="Weinstock G.M."/>
            <person name="Highlander S.K."/>
            <person name="Town C.D."/>
            <person name="Burne R.A."/>
            <person name="Stanhope M.J."/>
        </authorList>
    </citation>
    <scope>NUCLEOTIDE SEQUENCE [LARGE SCALE GENOMIC DNA]</scope>
    <source>
        <strain evidence="12 13">707-05</strain>
    </source>
</reference>
<evidence type="ECO:0000256" key="5">
    <source>
        <dbReference type="SAM" id="MobiDB-lite"/>
    </source>
</evidence>
<feature type="domain" description="Gram-positive pilin subunit D1 N-terminal" evidence="9">
    <location>
        <begin position="44"/>
        <end position="195"/>
    </location>
</feature>
<dbReference type="Proteomes" id="UP000003330">
    <property type="component" value="Unassembled WGS sequence"/>
</dbReference>
<dbReference type="NCBIfam" id="TIGR04226">
    <property type="entry name" value="RrgB_K2N_iso_D2"/>
    <property type="match status" value="1"/>
</dbReference>
<feature type="compositionally biased region" description="Polar residues" evidence="5">
    <location>
        <begin position="353"/>
        <end position="373"/>
    </location>
</feature>
<keyword evidence="4" id="KW-0572">Peptidoglycan-anchor</keyword>
<evidence type="ECO:0000259" key="8">
    <source>
        <dbReference type="Pfam" id="PF00746"/>
    </source>
</evidence>
<feature type="signal peptide" evidence="7">
    <location>
        <begin position="1"/>
        <end position="26"/>
    </location>
</feature>
<dbReference type="InterPro" id="IPR026466">
    <property type="entry name" value="Fim_isopep_form_D2_dom"/>
</dbReference>
<dbReference type="Pfam" id="PF20623">
    <property type="entry name" value="Sgo0707_N2"/>
    <property type="match status" value="1"/>
</dbReference>
<feature type="region of interest" description="Disordered" evidence="5">
    <location>
        <begin position="353"/>
        <end position="388"/>
    </location>
</feature>
<dbReference type="Pfam" id="PF16555">
    <property type="entry name" value="GramPos_pilinD1"/>
    <property type="match status" value="1"/>
</dbReference>
<feature type="domain" description="Gram-positive cocci surface proteins LPxTG" evidence="8">
    <location>
        <begin position="536"/>
        <end position="565"/>
    </location>
</feature>
<feature type="domain" description="SpaA-like prealbumin fold" evidence="10">
    <location>
        <begin position="395"/>
        <end position="518"/>
    </location>
</feature>
<keyword evidence="6" id="KW-0812">Transmembrane</keyword>
<evidence type="ECO:0000259" key="11">
    <source>
        <dbReference type="Pfam" id="PF20623"/>
    </source>
</evidence>
<accession>G5K4N8</accession>
<evidence type="ECO:0000256" key="2">
    <source>
        <dbReference type="ARBA" id="ARBA00022525"/>
    </source>
</evidence>
<sequence length="580" mass="63606">MKVSKKSLYSAMTMTMLIGASLAPVAQTIPGMVVRAETVKTVPEKTKVNVYKLQAKDYADYLKWDGIVNDNGVKLSQEEIAKLGTDVTMLDGVTFRVYKVKDKNLTNDEIKAYRTKEKADNATDKLEYVSEKTTSSGGLATFELDSKSDERYLFVESNAPELVSSAIAVPFVLALPVSNSKGTGFETEINVYPKNISGEKPSVGKDVNSLGNNAIGAEIGKDLTFFLKGTIPTNIQDYTQYQFNDTLDSQLSFVSTAEQIKVKYGTKELTYSADYTVEISGQTLTVKLTEAGINKIAKAVPLANRNKINATTIADVKQNTDESPFIQVDFQAEINENAILGKDILNKTSITYTNSGNQLGNPKTDPNNPSVPSHPSKETPPSDETKVYTGGKRFVKTDAGNANQKLSGAEFDLFSDSEAQTAIKWTTELLKANKKGIDAGQFVDPKENEAIVLKSNTDGTFDILGLSYGLEGKTAVEGTTDYYLKETKAPENYVLLQKTIAFTVNQTSYNTTPVTVTNHKMTPPPVKPSHPFGWIPQTGETQAIFLMIVGFIFILGAFILLGYRRLKHDKGQYDTKKENE</sequence>
<evidence type="ECO:0000256" key="4">
    <source>
        <dbReference type="ARBA" id="ARBA00023088"/>
    </source>
</evidence>
<dbReference type="InterPro" id="IPR032364">
    <property type="entry name" value="GramPos_pilinD1_N"/>
</dbReference>
<dbReference type="InterPro" id="IPR046473">
    <property type="entry name" value="Sgo0707-like_N2"/>
</dbReference>
<evidence type="ECO:0000313" key="13">
    <source>
        <dbReference type="Proteomes" id="UP000003330"/>
    </source>
</evidence>
<dbReference type="STRING" id="764299.STRIC_1775"/>
<dbReference type="InterPro" id="IPR048052">
    <property type="entry name" value="FM1-like"/>
</dbReference>
<dbReference type="NCBIfam" id="TIGR01167">
    <property type="entry name" value="LPXTG_anchor"/>
    <property type="match status" value="1"/>
</dbReference>
<feature type="domain" description="Sgo0707-like N2" evidence="11">
    <location>
        <begin position="211"/>
        <end position="311"/>
    </location>
</feature>
<dbReference type="InterPro" id="IPR019931">
    <property type="entry name" value="LPXTG_anchor"/>
</dbReference>
<dbReference type="EMBL" id="AEUX02000007">
    <property type="protein sequence ID" value="EHI68835.1"/>
    <property type="molecule type" value="Genomic_DNA"/>
</dbReference>
<dbReference type="NCBIfam" id="NF033902">
    <property type="entry name" value="iso_D2_wall_anc"/>
    <property type="match status" value="1"/>
</dbReference>
<evidence type="ECO:0000259" key="9">
    <source>
        <dbReference type="Pfam" id="PF16555"/>
    </source>
</evidence>
<keyword evidence="2" id="KW-0964">Secreted</keyword>
<dbReference type="OrthoDB" id="2249722at2"/>
<evidence type="ECO:0000313" key="12">
    <source>
        <dbReference type="EMBL" id="EHI68835.1"/>
    </source>
</evidence>
<organism evidence="12 13">
    <name type="scientific">Streptococcus ictaluri 707-05</name>
    <dbReference type="NCBI Taxonomy" id="764299"/>
    <lineage>
        <taxon>Bacteria</taxon>
        <taxon>Bacillati</taxon>
        <taxon>Bacillota</taxon>
        <taxon>Bacilli</taxon>
        <taxon>Lactobacillales</taxon>
        <taxon>Streptococcaceae</taxon>
        <taxon>Streptococcus</taxon>
    </lineage>
</organism>
<dbReference type="Pfam" id="PF00746">
    <property type="entry name" value="Gram_pos_anchor"/>
    <property type="match status" value="1"/>
</dbReference>
<keyword evidence="1" id="KW-0134">Cell wall</keyword>
<dbReference type="Gene3D" id="2.60.40.740">
    <property type="match status" value="1"/>
</dbReference>
<dbReference type="Gene3D" id="2.60.40.10">
    <property type="entry name" value="Immunoglobulins"/>
    <property type="match status" value="2"/>
</dbReference>
<keyword evidence="6" id="KW-0472">Membrane</keyword>
<dbReference type="eggNOG" id="COG4932">
    <property type="taxonomic scope" value="Bacteria"/>
</dbReference>
<keyword evidence="13" id="KW-1185">Reference proteome</keyword>
<evidence type="ECO:0000256" key="6">
    <source>
        <dbReference type="SAM" id="Phobius"/>
    </source>
</evidence>
<keyword evidence="3 7" id="KW-0732">Signal</keyword>
<gene>
    <name evidence="12" type="ORF">STRIC_1775</name>
</gene>
<feature type="chain" id="PRO_5039152604" evidence="7">
    <location>
        <begin position="27"/>
        <end position="580"/>
    </location>
</feature>
<comment type="caution">
    <text evidence="12">The sequence shown here is derived from an EMBL/GenBank/DDBJ whole genome shotgun (WGS) entry which is preliminary data.</text>
</comment>
<feature type="transmembrane region" description="Helical" evidence="6">
    <location>
        <begin position="543"/>
        <end position="563"/>
    </location>
</feature>
<evidence type="ECO:0000259" key="10">
    <source>
        <dbReference type="Pfam" id="PF17802"/>
    </source>
</evidence>
<evidence type="ECO:0000256" key="7">
    <source>
        <dbReference type="SAM" id="SignalP"/>
    </source>
</evidence>
<dbReference type="InterPro" id="IPR013783">
    <property type="entry name" value="Ig-like_fold"/>
</dbReference>
<protein>
    <submittedName>
        <fullName evidence="12">Gram positive anchor</fullName>
    </submittedName>
</protein>
<evidence type="ECO:0000256" key="1">
    <source>
        <dbReference type="ARBA" id="ARBA00022512"/>
    </source>
</evidence>
<dbReference type="AlphaFoldDB" id="G5K4N8"/>
<dbReference type="InterPro" id="IPR041033">
    <property type="entry name" value="SpaA_PFL_dom_1"/>
</dbReference>